<dbReference type="Proteomes" id="UP001054857">
    <property type="component" value="Unassembled WGS sequence"/>
</dbReference>
<name>A0AAD3DV68_9CHLO</name>
<evidence type="ECO:0000313" key="3">
    <source>
        <dbReference type="Proteomes" id="UP001054857"/>
    </source>
</evidence>
<accession>A0AAD3DV68</accession>
<proteinExistence type="predicted"/>
<reference evidence="2 3" key="1">
    <citation type="journal article" date="2021" name="Sci. Rep.">
        <title>Genome sequencing of the multicellular alga Astrephomene provides insights into convergent evolution of germ-soma differentiation.</title>
        <authorList>
            <person name="Yamashita S."/>
            <person name="Yamamoto K."/>
            <person name="Matsuzaki R."/>
            <person name="Suzuki S."/>
            <person name="Yamaguchi H."/>
            <person name="Hirooka S."/>
            <person name="Minakuchi Y."/>
            <person name="Miyagishima S."/>
            <person name="Kawachi M."/>
            <person name="Toyoda A."/>
            <person name="Nozaki H."/>
        </authorList>
    </citation>
    <scope>NUCLEOTIDE SEQUENCE [LARGE SCALE GENOMIC DNA]</scope>
    <source>
        <strain evidence="2 3">NIES-4017</strain>
    </source>
</reference>
<evidence type="ECO:0000313" key="2">
    <source>
        <dbReference type="EMBL" id="GFR48670.1"/>
    </source>
</evidence>
<gene>
    <name evidence="2" type="ORF">Agub_g10625</name>
</gene>
<feature type="region of interest" description="Disordered" evidence="1">
    <location>
        <begin position="262"/>
        <end position="286"/>
    </location>
</feature>
<keyword evidence="3" id="KW-1185">Reference proteome</keyword>
<feature type="region of interest" description="Disordered" evidence="1">
    <location>
        <begin position="763"/>
        <end position="831"/>
    </location>
</feature>
<evidence type="ECO:0000256" key="1">
    <source>
        <dbReference type="SAM" id="MobiDB-lite"/>
    </source>
</evidence>
<dbReference type="EMBL" id="BMAR01000025">
    <property type="protein sequence ID" value="GFR48670.1"/>
    <property type="molecule type" value="Genomic_DNA"/>
</dbReference>
<organism evidence="2 3">
    <name type="scientific">Astrephomene gubernaculifera</name>
    <dbReference type="NCBI Taxonomy" id="47775"/>
    <lineage>
        <taxon>Eukaryota</taxon>
        <taxon>Viridiplantae</taxon>
        <taxon>Chlorophyta</taxon>
        <taxon>core chlorophytes</taxon>
        <taxon>Chlorophyceae</taxon>
        <taxon>CS clade</taxon>
        <taxon>Chlamydomonadales</taxon>
        <taxon>Astrephomenaceae</taxon>
        <taxon>Astrephomene</taxon>
    </lineage>
</organism>
<dbReference type="AlphaFoldDB" id="A0AAD3DV68"/>
<feature type="region of interest" description="Disordered" evidence="1">
    <location>
        <begin position="656"/>
        <end position="722"/>
    </location>
</feature>
<protein>
    <submittedName>
        <fullName evidence="2">Uncharacterized protein</fullName>
    </submittedName>
</protein>
<sequence>MEIPLEDIASFLADYEDWYSCYGGDEEALQDMLEQGSVASFYTALGSLSNGGFGASMALSTDEPNDLDQSLGWIVPETEDDSQPSHRHPEVDEGEAPAHKRTRNVMAESLPLSPVAAKATNVLPRTKPSTRDSRRSHVLRARSLPTIEGVSGLLRSGASFSGPIRVAITVQPDGTSVKLRIMPAIFRFGNVPFPITRASADIAAMLRGSDCSLPQQSRKLGASQDQEQCQGIMARSSAPKEPQQAEAECDAYVHVEARRCASGGDDSVDPLTTKDQTRSKRQAVDKDLKSSFTFPNALLHCVFSSLRASSNESGLRPATVQELGSELLRSSTADLSLFRRSIPAALHNAVVVAGYVQAAAPPHGSEAPTETHMSVSGETTAAVHQLASTIFSNVLRASGGGAEAAEELSGARDISSPAKHQHATQRDKVAAAQLSQPAGAPTEETPRDGELPPGQAAKADANAENSPLFQGISAEVSEYSGLPTPALEHCDSPVTIGAVGLEEVEGSATDDDEVSGPASQGAGTAAAKLAAETSAVGTATASPRTMSKKAYGTVAQLVKKMVPNFRDSAVMSMMATDSPRDEQAPVADTEASVQIAARSVEEAEPCPTAEQPVVEQASADPSCGEEEAVGATDEGQGVEQLPDTYEQETKCVAAPTAAAQVPDGLTPSQPGDCGTALPAAQQEEHTDSKQADETPSPPGDQFAPGMFIFGQEQPKPAKHPIIKPRPVSAKAAAVATASDPVAAVDVGRKRKADAEVLPCAKMATPNDKADAETTQPQAETAPETAVASTPEAALVPASQAPLDQPQEPNCTANDEAPHEEAPEATAVEARSVDPALVTEEVAAMSSTTDGTAATEAAEPVKVKDVEIVVTEEQEPPLETVTMPPASGKDKKKLGLFRFCGCFRA</sequence>
<comment type="caution">
    <text evidence="2">The sequence shown here is derived from an EMBL/GenBank/DDBJ whole genome shotgun (WGS) entry which is preliminary data.</text>
</comment>
<feature type="compositionally biased region" description="Basic and acidic residues" evidence="1">
    <location>
        <begin position="682"/>
        <end position="692"/>
    </location>
</feature>
<feature type="region of interest" description="Disordered" evidence="1">
    <location>
        <begin position="602"/>
        <end position="639"/>
    </location>
</feature>
<feature type="region of interest" description="Disordered" evidence="1">
    <location>
        <begin position="406"/>
        <end position="461"/>
    </location>
</feature>
<feature type="region of interest" description="Disordered" evidence="1">
    <location>
        <begin position="77"/>
        <end position="102"/>
    </location>
</feature>
<feature type="compositionally biased region" description="Basic and acidic residues" evidence="1">
    <location>
        <begin position="275"/>
        <end position="286"/>
    </location>
</feature>
<feature type="region of interest" description="Disordered" evidence="1">
    <location>
        <begin position="118"/>
        <end position="140"/>
    </location>
</feature>